<proteinExistence type="predicted"/>
<accession>A0AAW1ZMU0</accession>
<name>A0AAW1ZMU0_CULAL</name>
<reference evidence="2 3" key="1">
    <citation type="submission" date="2024-05" db="EMBL/GenBank/DDBJ databases">
        <title>A high-quality chromosomal-level genome assembly of Topmouth culter (Culter alburnus).</title>
        <authorList>
            <person name="Zhao H."/>
        </authorList>
    </citation>
    <scope>NUCLEOTIDE SEQUENCE [LARGE SCALE GENOMIC DNA]</scope>
    <source>
        <strain evidence="2">CATC2023</strain>
        <tissue evidence="2">Muscle</tissue>
    </source>
</reference>
<dbReference type="EMBL" id="JAWDJR010000015">
    <property type="protein sequence ID" value="KAK9962615.1"/>
    <property type="molecule type" value="Genomic_DNA"/>
</dbReference>
<organism evidence="2 3">
    <name type="scientific">Culter alburnus</name>
    <name type="common">Topmouth culter</name>
    <dbReference type="NCBI Taxonomy" id="194366"/>
    <lineage>
        <taxon>Eukaryota</taxon>
        <taxon>Metazoa</taxon>
        <taxon>Chordata</taxon>
        <taxon>Craniata</taxon>
        <taxon>Vertebrata</taxon>
        <taxon>Euteleostomi</taxon>
        <taxon>Actinopterygii</taxon>
        <taxon>Neopterygii</taxon>
        <taxon>Teleostei</taxon>
        <taxon>Ostariophysi</taxon>
        <taxon>Cypriniformes</taxon>
        <taxon>Xenocyprididae</taxon>
        <taxon>Xenocypridinae</taxon>
        <taxon>Culter</taxon>
    </lineage>
</organism>
<evidence type="ECO:0000313" key="2">
    <source>
        <dbReference type="EMBL" id="KAK9962615.1"/>
    </source>
</evidence>
<comment type="caution">
    <text evidence="2">The sequence shown here is derived from an EMBL/GenBank/DDBJ whole genome shotgun (WGS) entry which is preliminary data.</text>
</comment>
<protein>
    <submittedName>
        <fullName evidence="2">Uncharacterized protein</fullName>
    </submittedName>
</protein>
<gene>
    <name evidence="2" type="ORF">ABG768_007972</name>
</gene>
<sequence>MAVKVNDCAQWSEASATPAIIFSLAEFTMQRERQEGSLRDAGIVQWERKEKWRESCVKRWRDRQSDVTTLLLDYIEFSRANQIARKVKQPPLPLYLCPVTVIPLSLSLPLPWLL</sequence>
<evidence type="ECO:0000313" key="3">
    <source>
        <dbReference type="Proteomes" id="UP001479290"/>
    </source>
</evidence>
<keyword evidence="1" id="KW-0812">Transmembrane</keyword>
<feature type="transmembrane region" description="Helical" evidence="1">
    <location>
        <begin position="92"/>
        <end position="113"/>
    </location>
</feature>
<evidence type="ECO:0000256" key="1">
    <source>
        <dbReference type="SAM" id="Phobius"/>
    </source>
</evidence>
<dbReference type="AlphaFoldDB" id="A0AAW1ZMU0"/>
<dbReference type="Proteomes" id="UP001479290">
    <property type="component" value="Unassembled WGS sequence"/>
</dbReference>
<keyword evidence="3" id="KW-1185">Reference proteome</keyword>
<keyword evidence="1" id="KW-1133">Transmembrane helix</keyword>
<keyword evidence="1" id="KW-0472">Membrane</keyword>